<accession>A0A6J4HT88</accession>
<evidence type="ECO:0000313" key="2">
    <source>
        <dbReference type="EMBL" id="CAA9233264.1"/>
    </source>
</evidence>
<dbReference type="AlphaFoldDB" id="A0A6J4HT88"/>
<sequence>CNSAMTEPYPPDRRGPVTGRRRMRRRPGAVARDPRRPIDWASARPGPSGRAGRRPWPGRCARPCRSRPCGRAAGTAG</sequence>
<organism evidence="2">
    <name type="scientific">uncultured Mycobacteriales bacterium</name>
    <dbReference type="NCBI Taxonomy" id="581187"/>
    <lineage>
        <taxon>Bacteria</taxon>
        <taxon>Bacillati</taxon>
        <taxon>Actinomycetota</taxon>
        <taxon>Actinomycetes</taxon>
        <taxon>Mycobacteriales</taxon>
        <taxon>environmental samples</taxon>
    </lineage>
</organism>
<proteinExistence type="predicted"/>
<feature type="compositionally biased region" description="Low complexity" evidence="1">
    <location>
        <begin position="41"/>
        <end position="63"/>
    </location>
</feature>
<gene>
    <name evidence="2" type="ORF">AVDCRST_MAG41-1059</name>
</gene>
<evidence type="ECO:0000256" key="1">
    <source>
        <dbReference type="SAM" id="MobiDB-lite"/>
    </source>
</evidence>
<name>A0A6J4HT88_9ACTN</name>
<reference evidence="2" key="1">
    <citation type="submission" date="2020-02" db="EMBL/GenBank/DDBJ databases">
        <authorList>
            <person name="Meier V. D."/>
        </authorList>
    </citation>
    <scope>NUCLEOTIDE SEQUENCE</scope>
    <source>
        <strain evidence="2">AVDCRST_MAG41</strain>
    </source>
</reference>
<feature type="region of interest" description="Disordered" evidence="1">
    <location>
        <begin position="1"/>
        <end position="77"/>
    </location>
</feature>
<protein>
    <submittedName>
        <fullName evidence="2">Uncharacterized protein</fullName>
    </submittedName>
</protein>
<dbReference type="EMBL" id="CADCTP010000104">
    <property type="protein sequence ID" value="CAA9233264.1"/>
    <property type="molecule type" value="Genomic_DNA"/>
</dbReference>
<feature type="non-terminal residue" evidence="2">
    <location>
        <position position="1"/>
    </location>
</feature>
<feature type="non-terminal residue" evidence="2">
    <location>
        <position position="77"/>
    </location>
</feature>